<evidence type="ECO:0000313" key="3">
    <source>
        <dbReference type="Proteomes" id="UP000887116"/>
    </source>
</evidence>
<proteinExistence type="predicted"/>
<comment type="caution">
    <text evidence="2">The sequence shown here is derived from an EMBL/GenBank/DDBJ whole genome shotgun (WGS) entry which is preliminary data.</text>
</comment>
<evidence type="ECO:0000256" key="1">
    <source>
        <dbReference type="SAM" id="MobiDB-lite"/>
    </source>
</evidence>
<accession>A0A8X6KU56</accession>
<evidence type="ECO:0000313" key="2">
    <source>
        <dbReference type="EMBL" id="GFQ85219.1"/>
    </source>
</evidence>
<sequence length="136" mass="15661">MNLWETFKIGLSALFGNRQKCTRKADEQLKSRAQHSGERYEREEDRTNVREASKRCTGGSHGRRARFGVLYSKNCTKGSSLIDRPNKRINSSEPYPQTQLLEEMEQDEVEKVLAPLSVNPAETQRRPTYATLTRRS</sequence>
<feature type="compositionally biased region" description="Basic and acidic residues" evidence="1">
    <location>
        <begin position="26"/>
        <end position="54"/>
    </location>
</feature>
<feature type="region of interest" description="Disordered" evidence="1">
    <location>
        <begin position="26"/>
        <end position="61"/>
    </location>
</feature>
<gene>
    <name evidence="2" type="ORF">TNCT_131252</name>
</gene>
<reference evidence="2" key="1">
    <citation type="submission" date="2020-07" db="EMBL/GenBank/DDBJ databases">
        <title>Multicomponent nature underlies the extraordinary mechanical properties of spider dragline silk.</title>
        <authorList>
            <person name="Kono N."/>
            <person name="Nakamura H."/>
            <person name="Mori M."/>
            <person name="Yoshida Y."/>
            <person name="Ohtoshi R."/>
            <person name="Malay A.D."/>
            <person name="Moran D.A.P."/>
            <person name="Tomita M."/>
            <person name="Numata K."/>
            <person name="Arakawa K."/>
        </authorList>
    </citation>
    <scope>NUCLEOTIDE SEQUENCE</scope>
</reference>
<organism evidence="2 3">
    <name type="scientific">Trichonephila clavata</name>
    <name type="common">Joro spider</name>
    <name type="synonym">Nephila clavata</name>
    <dbReference type="NCBI Taxonomy" id="2740835"/>
    <lineage>
        <taxon>Eukaryota</taxon>
        <taxon>Metazoa</taxon>
        <taxon>Ecdysozoa</taxon>
        <taxon>Arthropoda</taxon>
        <taxon>Chelicerata</taxon>
        <taxon>Arachnida</taxon>
        <taxon>Araneae</taxon>
        <taxon>Araneomorphae</taxon>
        <taxon>Entelegynae</taxon>
        <taxon>Araneoidea</taxon>
        <taxon>Nephilidae</taxon>
        <taxon>Trichonephila</taxon>
    </lineage>
</organism>
<dbReference type="EMBL" id="BMAO01003034">
    <property type="protein sequence ID" value="GFQ85219.1"/>
    <property type="molecule type" value="Genomic_DNA"/>
</dbReference>
<protein>
    <submittedName>
        <fullName evidence="2">Uncharacterized protein</fullName>
    </submittedName>
</protein>
<name>A0A8X6KU56_TRICU</name>
<dbReference type="Proteomes" id="UP000887116">
    <property type="component" value="Unassembled WGS sequence"/>
</dbReference>
<dbReference type="OrthoDB" id="6431693at2759"/>
<dbReference type="AlphaFoldDB" id="A0A8X6KU56"/>
<feature type="region of interest" description="Disordered" evidence="1">
    <location>
        <begin position="116"/>
        <end position="136"/>
    </location>
</feature>
<keyword evidence="3" id="KW-1185">Reference proteome</keyword>